<reference evidence="3 5" key="1">
    <citation type="submission" date="2015-10" db="EMBL/GenBank/DDBJ databases">
        <title>The cercosporin biosynthetic gene cluster was horizontally transferred to several fungal lineages and shown to be expanded in Cercospora beticola based on microsynteny with recipient genomes.</title>
        <authorList>
            <person name="De Jonge R."/>
            <person name="Ebert M.K."/>
            <person name="Suttle J.C."/>
            <person name="Jurick Ii W.M."/>
            <person name="Secor G.A."/>
            <person name="Thomma B.P."/>
            <person name="Van De Peer Y."/>
            <person name="Bolton M.D."/>
        </authorList>
    </citation>
    <scope>NUCLEOTIDE SEQUENCE [LARGE SCALE GENOMIC DNA]</scope>
    <source>
        <strain evidence="3 5">09-40</strain>
    </source>
</reference>
<sequence length="248" mass="27245">MLQTLRISPATLTSRTSLLLPAITTTTLKTQPFTTTTSLKMPERPSKVDAHTDPSVTKQYDNKTSSADKFKDFYAMSDNIKTCMFNTYRPGVGPVGRSMAVAKRTGPDFLFLANANSTKFKDLEAKPEVQLSFRDGKTEDWISVTGEAVKLTNDDPRIKEIYSKPVAAWFGDVGDGVHDGGPEDPRMKLIEVQSKYITYWKHTTGALGFAKEIAGATLLGQVANTGDLRELGETEIKEARVKDSALSN</sequence>
<protein>
    <submittedName>
        <fullName evidence="3">Protein bli-3</fullName>
    </submittedName>
</protein>
<dbReference type="InterPro" id="IPR052917">
    <property type="entry name" value="Stress-Dev_Protein"/>
</dbReference>
<proteinExistence type="predicted"/>
<dbReference type="SUPFAM" id="SSF50475">
    <property type="entry name" value="FMN-binding split barrel"/>
    <property type="match status" value="1"/>
</dbReference>
<evidence type="ECO:0000259" key="2">
    <source>
        <dbReference type="Pfam" id="PF16242"/>
    </source>
</evidence>
<dbReference type="EMBL" id="LKMD01000108">
    <property type="protein sequence ID" value="PIA88936.1"/>
    <property type="molecule type" value="Genomic_DNA"/>
</dbReference>
<reference evidence="4 6" key="2">
    <citation type="submission" date="2023-09" db="EMBL/GenBank/DDBJ databases">
        <title>Complete-Gapless Cercospora beticola genome.</title>
        <authorList>
            <person name="Wyatt N.A."/>
            <person name="Spanner R.E."/>
            <person name="Bolton M.D."/>
        </authorList>
    </citation>
    <scope>NUCLEOTIDE SEQUENCE [LARGE SCALE GENOMIC DNA]</scope>
    <source>
        <strain evidence="4">Cb09-40</strain>
    </source>
</reference>
<evidence type="ECO:0000313" key="3">
    <source>
        <dbReference type="EMBL" id="PIA88936.1"/>
    </source>
</evidence>
<evidence type="ECO:0000313" key="6">
    <source>
        <dbReference type="Proteomes" id="UP001302367"/>
    </source>
</evidence>
<dbReference type="OrthoDB" id="434253at2759"/>
<dbReference type="Proteomes" id="UP000230605">
    <property type="component" value="Chromosome 5"/>
</dbReference>
<gene>
    <name evidence="3" type="ORF">CB0940_07300</name>
    <name evidence="4" type="ORF">RHO25_007875</name>
</gene>
<dbReference type="PANTHER" id="PTHR34818">
    <property type="entry name" value="PROTEIN BLI-3"/>
    <property type="match status" value="1"/>
</dbReference>
<feature type="region of interest" description="Disordered" evidence="1">
    <location>
        <begin position="34"/>
        <end position="61"/>
    </location>
</feature>
<evidence type="ECO:0000313" key="5">
    <source>
        <dbReference type="Proteomes" id="UP000230605"/>
    </source>
</evidence>
<feature type="compositionally biased region" description="Basic and acidic residues" evidence="1">
    <location>
        <begin position="41"/>
        <end position="52"/>
    </location>
</feature>
<evidence type="ECO:0000313" key="4">
    <source>
        <dbReference type="EMBL" id="WPB03238.1"/>
    </source>
</evidence>
<organism evidence="3 5">
    <name type="scientific">Cercospora beticola</name>
    <name type="common">Sugarbeet leaf spot fungus</name>
    <dbReference type="NCBI Taxonomy" id="122368"/>
    <lineage>
        <taxon>Eukaryota</taxon>
        <taxon>Fungi</taxon>
        <taxon>Dikarya</taxon>
        <taxon>Ascomycota</taxon>
        <taxon>Pezizomycotina</taxon>
        <taxon>Dothideomycetes</taxon>
        <taxon>Dothideomycetidae</taxon>
        <taxon>Mycosphaerellales</taxon>
        <taxon>Mycosphaerellaceae</taxon>
        <taxon>Cercospora</taxon>
    </lineage>
</organism>
<dbReference type="InterPro" id="IPR038725">
    <property type="entry name" value="YdaG_split_barrel_FMN-bd"/>
</dbReference>
<feature type="domain" description="General stress protein FMN-binding split barrel" evidence="2">
    <location>
        <begin position="70"/>
        <end position="221"/>
    </location>
</feature>
<name>A0A2G5H8T2_CERBT</name>
<dbReference type="EMBL" id="CP134188">
    <property type="protein sequence ID" value="WPB03238.1"/>
    <property type="molecule type" value="Genomic_DNA"/>
</dbReference>
<evidence type="ECO:0000256" key="1">
    <source>
        <dbReference type="SAM" id="MobiDB-lite"/>
    </source>
</evidence>
<dbReference type="InterPro" id="IPR012349">
    <property type="entry name" value="Split_barrel_FMN-bd"/>
</dbReference>
<keyword evidence="6" id="KW-1185">Reference proteome</keyword>
<dbReference type="AlphaFoldDB" id="A0A2G5H8T2"/>
<dbReference type="Pfam" id="PF16242">
    <property type="entry name" value="Pyrid_ox_like"/>
    <property type="match status" value="1"/>
</dbReference>
<accession>A0A2G5H8T2</accession>
<dbReference type="PANTHER" id="PTHR34818:SF1">
    <property type="entry name" value="PROTEIN BLI-3"/>
    <property type="match status" value="1"/>
</dbReference>
<dbReference type="Gene3D" id="2.30.110.10">
    <property type="entry name" value="Electron Transport, Fmn-binding Protein, Chain A"/>
    <property type="match status" value="1"/>
</dbReference>
<dbReference type="Proteomes" id="UP001302367">
    <property type="component" value="Chromosome 5"/>
</dbReference>